<organism evidence="4 5">
    <name type="scientific">Paenibacillus terrae</name>
    <dbReference type="NCBI Taxonomy" id="159743"/>
    <lineage>
        <taxon>Bacteria</taxon>
        <taxon>Bacillati</taxon>
        <taxon>Bacillota</taxon>
        <taxon>Bacilli</taxon>
        <taxon>Bacillales</taxon>
        <taxon>Paenibacillaceae</taxon>
        <taxon>Paenibacillus</taxon>
    </lineage>
</organism>
<keyword evidence="5" id="KW-1185">Reference proteome</keyword>
<keyword evidence="2" id="KW-0175">Coiled coil</keyword>
<dbReference type="OrthoDB" id="9815829at2"/>
<proteinExistence type="inferred from homology"/>
<reference evidence="4 5" key="1">
    <citation type="submission" date="2014-11" db="EMBL/GenBank/DDBJ databases">
        <title>Draft Genome Sequences of Paenibacillus polymyxa NRRL B-30509 and Paenibacillus terrae NRRL B-30644, Strains from a Poultry Environment that Produce Tridecaptin A and Paenicidins.</title>
        <authorList>
            <person name="van Belkum M.J."/>
            <person name="Lohans C.T."/>
            <person name="Vederas J.C."/>
        </authorList>
    </citation>
    <scope>NUCLEOTIDE SEQUENCE [LARGE SCALE GENOMIC DNA]</scope>
    <source>
        <strain evidence="4 5">NRRL B-30644</strain>
    </source>
</reference>
<name>A0A0D7WY16_9BACL</name>
<dbReference type="PANTHER" id="PTHR22916">
    <property type="entry name" value="GLYCOSYLTRANSFERASE"/>
    <property type="match status" value="1"/>
</dbReference>
<dbReference type="Proteomes" id="UP000032534">
    <property type="component" value="Unassembled WGS sequence"/>
</dbReference>
<feature type="domain" description="Glycosyltransferase 2-like" evidence="3">
    <location>
        <begin position="570"/>
        <end position="697"/>
    </location>
</feature>
<sequence length="1280" mass="149169">MNMNRSIAFVIHNLVLYETIKPLIEECEKKQIVCDIYVPQIEEEDWGDMSLDTYHYLKNNGIKVTLTSSVPDKAYKIAFYPYLPYYLEVKSDYKFRYQYGMAKPNWNLDTWSRNFDFIFSNGLYDSSVLAAYTQTEIVGMIKYANFQSKKRRTDKYNLLYLPTYGNESSIELVMNHIEEMSDTFSMKVKLHHGTSFLEHDRVSLVKSHIPDVLDHKASLVNLIEEADVILSDGSSAIFDALFTDTPIVIFQHPQTESFEGILPLEEQIVQQNIVPFVNDNGNIKQTLLNAILDEQLIQQRRKFTLEMFPVKGRETIDKCMDVINRFLKDDVDHAYRAGHKRLNHEFNELQTRNQTQKQEMEQQQQQIAEHSDQINILIQTRDQQENVINSMSADFKSLSEKKDELEQKYVQLTQDYNDEKNNLDILNHQYRQLFGQYNELTTQFSKLEEYNGKLSRELHNIYNSKRWKMANKIKHILHKSKMIYVLKGYRVWKSYGTSILLKKIKAKVSLKLKNSKAVDQPVDLWKDAEHANSLLTWYEYKFFNYKLAKDNSFTLDLNKFEVQFEKDLISVVLPVYNGEDYVSKAVDSILQQSYKYFELIIINDGSKDKTAEIIDEYAKADHRIRVVHQENCKIPRTLSRGFKLAKGEYHTWTSADNILPENFLEKMVADLKRDENIGMVYANMRLIDADGQVISNHGWYEEPQFSGNVILPKSALELNVYPNNTIGAAFMYRAKVTQLLGDYSSYKHTLEDYDYWMRVNSLFELKHVTFDEPIYDYRWHDKSLTALDQELGITSNRYKLMVLDDFRRDFYLTPLVWIIEGDATEVGKFKKYVLAKGHTVVRIEEVSTIIGLNLATPICYLYIKTGDVNGFEFIDSNTSSSMYALLIDKSEQTTDTFVVDYPWDLKIKYKMNGETDNNYDFFAQDTEVQFSLINTKVKNDHLYRIEAVIESEPVYNKGLSVIICTYQRSEKLSNAIKSVLEQSLDKADYEIIIVNNDYLNVEIHHLVREFRATYNVDESFLRYMEAPLKGLSFARNVGLFGAEGEVILYIDDDAIANSNLLEETIRGFSDRPDIGVMGGNIVLNLHEERPEVVKPGTEAFWSQLVVEGEEIIDSNFQWEFPYGANFAVRHTALMRIGGFRSAYGRKGNNYAGGEEIVVSFAMREIGYKVGLNPKMKVIHDVDTSRYTVEHVRKTMRNSILTNYQLQKDLYAPMESDIEADKNHLEIVKAELDHLQKLPTRNRDVEIDILYKQYTIEAYEELIRIKENDMNLRRHLVGAYR</sequence>
<dbReference type="SUPFAM" id="SSF53448">
    <property type="entry name" value="Nucleotide-diphospho-sugar transferases"/>
    <property type="match status" value="2"/>
</dbReference>
<gene>
    <name evidence="4" type="ORF">QD47_27075</name>
</gene>
<dbReference type="Gene3D" id="3.40.50.12580">
    <property type="match status" value="1"/>
</dbReference>
<dbReference type="InterPro" id="IPR001173">
    <property type="entry name" value="Glyco_trans_2-like"/>
</dbReference>
<dbReference type="AlphaFoldDB" id="A0A0D7WY16"/>
<comment type="similarity">
    <text evidence="1">Belongs to the glycosyltransferase 2 family.</text>
</comment>
<dbReference type="InterPro" id="IPR043148">
    <property type="entry name" value="TagF_C"/>
</dbReference>
<dbReference type="CDD" id="cd00761">
    <property type="entry name" value="Glyco_tranf_GTA_type"/>
    <property type="match status" value="2"/>
</dbReference>
<comment type="caution">
    <text evidence="4">The sequence shown here is derived from an EMBL/GenBank/DDBJ whole genome shotgun (WGS) entry which is preliminary data.</text>
</comment>
<dbReference type="Pfam" id="PF00535">
    <property type="entry name" value="Glycos_transf_2"/>
    <property type="match status" value="2"/>
</dbReference>
<evidence type="ECO:0000256" key="2">
    <source>
        <dbReference type="SAM" id="Coils"/>
    </source>
</evidence>
<keyword evidence="4" id="KW-0808">Transferase</keyword>
<feature type="coiled-coil region" evidence="2">
    <location>
        <begin position="339"/>
        <end position="429"/>
    </location>
</feature>
<accession>A0A0D7WY16</accession>
<evidence type="ECO:0000256" key="1">
    <source>
        <dbReference type="ARBA" id="ARBA00006739"/>
    </source>
</evidence>
<protein>
    <submittedName>
        <fullName evidence="4">Glycosyl transferase</fullName>
    </submittedName>
</protein>
<feature type="domain" description="Glycosyltransferase 2-like" evidence="3">
    <location>
        <begin position="960"/>
        <end position="1085"/>
    </location>
</feature>
<dbReference type="Gene3D" id="3.90.550.10">
    <property type="entry name" value="Spore Coat Polysaccharide Biosynthesis Protein SpsA, Chain A"/>
    <property type="match status" value="2"/>
</dbReference>
<dbReference type="PANTHER" id="PTHR22916:SF3">
    <property type="entry name" value="UDP-GLCNAC:BETAGAL BETA-1,3-N-ACETYLGLUCOSAMINYLTRANSFERASE-LIKE PROTEIN 1"/>
    <property type="match status" value="1"/>
</dbReference>
<evidence type="ECO:0000259" key="3">
    <source>
        <dbReference type="Pfam" id="PF00535"/>
    </source>
</evidence>
<dbReference type="InterPro" id="IPR029044">
    <property type="entry name" value="Nucleotide-diphossugar_trans"/>
</dbReference>
<dbReference type="PATRIC" id="fig|159743.3.peg.6029"/>
<dbReference type="GO" id="GO:0016758">
    <property type="term" value="F:hexosyltransferase activity"/>
    <property type="evidence" value="ECO:0007669"/>
    <property type="project" value="UniProtKB-ARBA"/>
</dbReference>
<evidence type="ECO:0000313" key="4">
    <source>
        <dbReference type="EMBL" id="KJD42637.1"/>
    </source>
</evidence>
<dbReference type="EMBL" id="JTHP01000101">
    <property type="protein sequence ID" value="KJD42637.1"/>
    <property type="molecule type" value="Genomic_DNA"/>
</dbReference>
<evidence type="ECO:0000313" key="5">
    <source>
        <dbReference type="Proteomes" id="UP000032534"/>
    </source>
</evidence>